<dbReference type="Gene3D" id="2.60.120.650">
    <property type="entry name" value="Cupin"/>
    <property type="match status" value="1"/>
</dbReference>
<keyword evidence="9" id="KW-0539">Nucleus</keyword>
<evidence type="ECO:0000259" key="14">
    <source>
        <dbReference type="PROSITE" id="PS51184"/>
    </source>
</evidence>
<dbReference type="EMBL" id="CP093350">
    <property type="protein sequence ID" value="WOH11599.1"/>
    <property type="molecule type" value="Genomic_DNA"/>
</dbReference>
<accession>A0AAF1B9Q6</accession>
<feature type="compositionally biased region" description="Basic and acidic residues" evidence="12">
    <location>
        <begin position="843"/>
        <end position="854"/>
    </location>
</feature>
<evidence type="ECO:0000256" key="6">
    <source>
        <dbReference type="ARBA" id="ARBA00022833"/>
    </source>
</evidence>
<gene>
    <name evidence="15" type="ORF">DCAR_0831089</name>
</gene>
<dbReference type="SMART" id="SM00558">
    <property type="entry name" value="JmjC"/>
    <property type="match status" value="1"/>
</dbReference>
<comment type="similarity">
    <text evidence="3">Belongs to the JARID1 histone demethylase family.</text>
</comment>
<keyword evidence="4" id="KW-0479">Metal-binding</keyword>
<organism evidence="15 16">
    <name type="scientific">Daucus carota subsp. sativus</name>
    <name type="common">Carrot</name>
    <dbReference type="NCBI Taxonomy" id="79200"/>
    <lineage>
        <taxon>Eukaryota</taxon>
        <taxon>Viridiplantae</taxon>
        <taxon>Streptophyta</taxon>
        <taxon>Embryophyta</taxon>
        <taxon>Tracheophyta</taxon>
        <taxon>Spermatophyta</taxon>
        <taxon>Magnoliopsida</taxon>
        <taxon>eudicotyledons</taxon>
        <taxon>Gunneridae</taxon>
        <taxon>Pentapetalae</taxon>
        <taxon>asterids</taxon>
        <taxon>campanulids</taxon>
        <taxon>Apiales</taxon>
        <taxon>Apiaceae</taxon>
        <taxon>Apioideae</taxon>
        <taxon>Scandiceae</taxon>
        <taxon>Daucinae</taxon>
        <taxon>Daucus</taxon>
        <taxon>Daucus sect. Daucus</taxon>
    </lineage>
</organism>
<proteinExistence type="inferred from homology"/>
<evidence type="ECO:0000256" key="12">
    <source>
        <dbReference type="SAM" id="MobiDB-lite"/>
    </source>
</evidence>
<dbReference type="PANTHER" id="PTHR12549:SF11">
    <property type="entry name" value="LYSINE-SPECIFIC DEMETHYLASE JMJ25"/>
    <property type="match status" value="1"/>
</dbReference>
<evidence type="ECO:0000256" key="5">
    <source>
        <dbReference type="ARBA" id="ARBA00022771"/>
    </source>
</evidence>
<keyword evidence="6" id="KW-0862">Zinc</keyword>
<reference evidence="15" key="2">
    <citation type="submission" date="2022-03" db="EMBL/GenBank/DDBJ databases">
        <title>Draft title - Genomic analysis of global carrot germplasm unveils the trajectory of domestication and the origin of high carotenoid orange carrot.</title>
        <authorList>
            <person name="Iorizzo M."/>
            <person name="Ellison S."/>
            <person name="Senalik D."/>
            <person name="Macko-Podgorni A."/>
            <person name="Grzebelus D."/>
            <person name="Bostan H."/>
            <person name="Rolling W."/>
            <person name="Curaba J."/>
            <person name="Simon P."/>
        </authorList>
    </citation>
    <scope>NUCLEOTIDE SEQUENCE</scope>
    <source>
        <tissue evidence="15">Leaf</tissue>
    </source>
</reference>
<dbReference type="PROSITE" id="PS51184">
    <property type="entry name" value="JMJC"/>
    <property type="match status" value="1"/>
</dbReference>
<dbReference type="PANTHER" id="PTHR12549">
    <property type="entry name" value="JMJC DOMAIN-CONTAINING HISTONE DEMETHYLATION PROTEIN"/>
    <property type="match status" value="1"/>
</dbReference>
<dbReference type="PROSITE" id="PS50089">
    <property type="entry name" value="ZF_RING_2"/>
    <property type="match status" value="1"/>
</dbReference>
<keyword evidence="7" id="KW-0560">Oxidoreductase</keyword>
<evidence type="ECO:0000256" key="3">
    <source>
        <dbReference type="ARBA" id="ARBA00006801"/>
    </source>
</evidence>
<feature type="region of interest" description="Disordered" evidence="12">
    <location>
        <begin position="832"/>
        <end position="854"/>
    </location>
</feature>
<evidence type="ECO:0008006" key="17">
    <source>
        <dbReference type="Google" id="ProtNLM"/>
    </source>
</evidence>
<evidence type="ECO:0000259" key="13">
    <source>
        <dbReference type="PROSITE" id="PS50089"/>
    </source>
</evidence>
<evidence type="ECO:0000256" key="9">
    <source>
        <dbReference type="ARBA" id="ARBA00023242"/>
    </source>
</evidence>
<evidence type="ECO:0000256" key="7">
    <source>
        <dbReference type="ARBA" id="ARBA00023002"/>
    </source>
</evidence>
<dbReference type="GO" id="GO:0000785">
    <property type="term" value="C:chromatin"/>
    <property type="evidence" value="ECO:0007669"/>
    <property type="project" value="TreeGrafter"/>
</dbReference>
<name>A0AAF1B9Q6_DAUCS</name>
<keyword evidence="5 11" id="KW-0863">Zinc-finger</keyword>
<sequence>MEQSSNIQEQGVNGVFNDSEQVSVEKDLSGVNVVVDQGVSVCVCEKEEEEEGLKLQEGEEGLKLQEEEQENDEEVKISKRRGRKPMKSKDDRDVVDDNGLGRRRECLEIDKSEPNTCHQCKRNDKGRVVKCTKCKKKRYCVPCMTTWYPKMTEEDFLKECPVCQVNCNCKSCLRLEIPVADKKRFILDFSKDEKIRYAKYILPMLLPFVRQFKEEQLMEKQVEAKIKGIPISEIKVQKVQCEAAERMFCNNCKSSIADFHRSCSSCQYDLCLICCREIRNGCLQGGKEEATMQLVDPGFDYLHGGDPVTTSAESRISMDITAETTNSDHIKSAYKWNSNEDGSIACPPENVGGCGQGILELRSLLSEDWVPNLLVDAEELAKTLELELPKTQEEWCSCSTNVDSEKQKSRKASSREDSDDNYLYCPNAADLTPEDLKHFQSHWRKGEPVIVSNVLSATRGLSWEPMVMWRAFRQVKDRKRDRLMDVDAINCLDWCEVKVNVHQFFMGYTKGRFDKKGWPQLLKLKDWPPSSLFDEHLPRHVAEFLSSLPFKEYTDPRTGYLNLAVKLPEGSLKPDLGPKSYIAYGHAQELGRGDSVTKLHCDMSDAVNILTHIQEVVLSSQQCTDIQNLKKKHALQDQKEVFGSDQMLNHDTDSMDCVGYAGDITDGLEHPEGGALWDIFRRQDTPKLKEYLRKYFKEFRHIYCKPLDQVVHPIHDQTFYLTLEHKRRLKEEFGIEPWTFVQKLGDAVLIPAGCPHQVRNIKSCIKVAADFVSPENVSVCIRLAEESRVLPHDHRSQEDKLEVLFIFQFVMVFLSLRLDILEVFRNGTRNRNSSGSGLGFSTRKHESTRHESTRHELFARSTSLPTFNVRHLPSLRLMFELVPVYIKCTRDPPTLQFHSLSLSLCPIPPPPPPPPPPRHKKKIEVLLNKLRRDSKN</sequence>
<evidence type="ECO:0000256" key="4">
    <source>
        <dbReference type="ARBA" id="ARBA00022723"/>
    </source>
</evidence>
<keyword evidence="16" id="KW-1185">Reference proteome</keyword>
<evidence type="ECO:0000313" key="15">
    <source>
        <dbReference type="EMBL" id="WOH11599.1"/>
    </source>
</evidence>
<dbReference type="GO" id="GO:0000118">
    <property type="term" value="C:histone deacetylase complex"/>
    <property type="evidence" value="ECO:0007669"/>
    <property type="project" value="TreeGrafter"/>
</dbReference>
<dbReference type="Proteomes" id="UP000077755">
    <property type="component" value="Chromosome 8"/>
</dbReference>
<evidence type="ECO:0000256" key="8">
    <source>
        <dbReference type="ARBA" id="ARBA00023004"/>
    </source>
</evidence>
<feature type="region of interest" description="Disordered" evidence="12">
    <location>
        <begin position="48"/>
        <end position="96"/>
    </location>
</feature>
<protein>
    <recommendedName>
        <fullName evidence="17">JmjC domain-containing protein</fullName>
    </recommendedName>
</protein>
<dbReference type="InterPro" id="IPR001841">
    <property type="entry name" value="Znf_RING"/>
</dbReference>
<dbReference type="GO" id="GO:0008270">
    <property type="term" value="F:zinc ion binding"/>
    <property type="evidence" value="ECO:0007669"/>
    <property type="project" value="UniProtKB-KW"/>
</dbReference>
<comment type="subcellular location">
    <subcellularLocation>
        <location evidence="2">Nucleus</location>
    </subcellularLocation>
</comment>
<keyword evidence="8" id="KW-0408">Iron</keyword>
<evidence type="ECO:0000256" key="10">
    <source>
        <dbReference type="ARBA" id="ARBA00060112"/>
    </source>
</evidence>
<dbReference type="Pfam" id="PF02373">
    <property type="entry name" value="JmjC"/>
    <property type="match status" value="1"/>
</dbReference>
<feature type="domain" description="JmjC" evidence="14">
    <location>
        <begin position="556"/>
        <end position="788"/>
    </location>
</feature>
<dbReference type="InterPro" id="IPR003347">
    <property type="entry name" value="JmjC_dom"/>
</dbReference>
<dbReference type="GO" id="GO:0032454">
    <property type="term" value="F:histone H3K9 demethylase activity"/>
    <property type="evidence" value="ECO:0007669"/>
    <property type="project" value="InterPro"/>
</dbReference>
<dbReference type="FunFam" id="2.60.120.650:FF:000026">
    <property type="entry name" value="Transcription factor jumonji domain-containing protein"/>
    <property type="match status" value="1"/>
</dbReference>
<feature type="compositionally biased region" description="Basic and acidic residues" evidence="12">
    <location>
        <begin position="52"/>
        <end position="66"/>
    </location>
</feature>
<comment type="cofactor">
    <cofactor evidence="1">
        <name>Fe(2+)</name>
        <dbReference type="ChEBI" id="CHEBI:29033"/>
    </cofactor>
</comment>
<reference evidence="15" key="1">
    <citation type="journal article" date="2016" name="Nat. Genet.">
        <title>A high-quality carrot genome assembly provides new insights into carotenoid accumulation and asterid genome evolution.</title>
        <authorList>
            <person name="Iorizzo M."/>
            <person name="Ellison S."/>
            <person name="Senalik D."/>
            <person name="Zeng P."/>
            <person name="Satapoomin P."/>
            <person name="Huang J."/>
            <person name="Bowman M."/>
            <person name="Iovene M."/>
            <person name="Sanseverino W."/>
            <person name="Cavagnaro P."/>
            <person name="Yildiz M."/>
            <person name="Macko-Podgorni A."/>
            <person name="Moranska E."/>
            <person name="Grzebelus E."/>
            <person name="Grzebelus D."/>
            <person name="Ashrafi H."/>
            <person name="Zheng Z."/>
            <person name="Cheng S."/>
            <person name="Spooner D."/>
            <person name="Van Deynze A."/>
            <person name="Simon P."/>
        </authorList>
    </citation>
    <scope>NUCLEOTIDE SEQUENCE</scope>
    <source>
        <tissue evidence="15">Leaf</tissue>
    </source>
</reference>
<dbReference type="GO" id="GO:0016491">
    <property type="term" value="F:oxidoreductase activity"/>
    <property type="evidence" value="ECO:0007669"/>
    <property type="project" value="UniProtKB-KW"/>
</dbReference>
<dbReference type="GO" id="GO:0006357">
    <property type="term" value="P:regulation of transcription by RNA polymerase II"/>
    <property type="evidence" value="ECO:0007669"/>
    <property type="project" value="TreeGrafter"/>
</dbReference>
<evidence type="ECO:0000256" key="1">
    <source>
        <dbReference type="ARBA" id="ARBA00001954"/>
    </source>
</evidence>
<dbReference type="AlphaFoldDB" id="A0AAF1B9Q6"/>
<comment type="function">
    <text evidence="10">May function as histone H3 lysine demethylase and be involved in regulation of gene expression.</text>
</comment>
<dbReference type="SUPFAM" id="SSF51197">
    <property type="entry name" value="Clavaminate synthase-like"/>
    <property type="match status" value="1"/>
</dbReference>
<evidence type="ECO:0000256" key="11">
    <source>
        <dbReference type="PROSITE-ProRule" id="PRU00175"/>
    </source>
</evidence>
<dbReference type="GO" id="GO:0031490">
    <property type="term" value="F:chromatin DNA binding"/>
    <property type="evidence" value="ECO:0007669"/>
    <property type="project" value="TreeGrafter"/>
</dbReference>
<dbReference type="GO" id="GO:0003712">
    <property type="term" value="F:transcription coregulator activity"/>
    <property type="evidence" value="ECO:0007669"/>
    <property type="project" value="TreeGrafter"/>
</dbReference>
<evidence type="ECO:0000313" key="16">
    <source>
        <dbReference type="Proteomes" id="UP000077755"/>
    </source>
</evidence>
<feature type="domain" description="RING-type" evidence="13">
    <location>
        <begin position="117"/>
        <end position="164"/>
    </location>
</feature>
<dbReference type="InterPro" id="IPR045109">
    <property type="entry name" value="LSDs-like"/>
</dbReference>
<evidence type="ECO:0000256" key="2">
    <source>
        <dbReference type="ARBA" id="ARBA00004123"/>
    </source>
</evidence>